<reference evidence="1" key="1">
    <citation type="submission" date="2018-05" db="EMBL/GenBank/DDBJ databases">
        <authorList>
            <person name="Lanie J.A."/>
            <person name="Ng W.-L."/>
            <person name="Kazmierczak K.M."/>
            <person name="Andrzejewski T.M."/>
            <person name="Davidsen T.M."/>
            <person name="Wayne K.J."/>
            <person name="Tettelin H."/>
            <person name="Glass J.I."/>
            <person name="Rusch D."/>
            <person name="Podicherti R."/>
            <person name="Tsui H.-C.T."/>
            <person name="Winkler M.E."/>
        </authorList>
    </citation>
    <scope>NUCLEOTIDE SEQUENCE</scope>
</reference>
<dbReference type="InterPro" id="IPR010239">
    <property type="entry name" value="CHP02001"/>
</dbReference>
<evidence type="ECO:0000313" key="1">
    <source>
        <dbReference type="EMBL" id="SVE04924.1"/>
    </source>
</evidence>
<gene>
    <name evidence="1" type="ORF">METZ01_LOCUS457778</name>
</gene>
<dbReference type="Pfam" id="PF09694">
    <property type="entry name" value="Gcw_chp"/>
    <property type="match status" value="1"/>
</dbReference>
<dbReference type="AlphaFoldDB" id="A0A383AB87"/>
<organism evidence="1">
    <name type="scientific">marine metagenome</name>
    <dbReference type="NCBI Taxonomy" id="408172"/>
    <lineage>
        <taxon>unclassified sequences</taxon>
        <taxon>metagenomes</taxon>
        <taxon>ecological metagenomes</taxon>
    </lineage>
</organism>
<name>A0A383AB87_9ZZZZ</name>
<evidence type="ECO:0008006" key="2">
    <source>
        <dbReference type="Google" id="ProtNLM"/>
    </source>
</evidence>
<accession>A0A383AB87</accession>
<sequence>MSAQGDTALKKIILSTLLLAVLAAVPATAVEFDIGADVVSRYVWRGTDFGDSPAIQPSMSASFIDGQLEIGYWGSFAINSNVGPNELDMYLTYNAGSVSITLTDYFFPSYTGDHGSAIGGTQELTAADDLFERGGLS</sequence>
<proteinExistence type="predicted"/>
<dbReference type="EMBL" id="UINC01190662">
    <property type="protein sequence ID" value="SVE04924.1"/>
    <property type="molecule type" value="Genomic_DNA"/>
</dbReference>
<protein>
    <recommendedName>
        <fullName evidence="2">Porin domain-containing protein</fullName>
    </recommendedName>
</protein>
<feature type="non-terminal residue" evidence="1">
    <location>
        <position position="137"/>
    </location>
</feature>